<dbReference type="Proteomes" id="UP000199410">
    <property type="component" value="Unassembled WGS sequence"/>
</dbReference>
<dbReference type="PANTHER" id="PTHR42949">
    <property type="entry name" value="ANAEROBIC GLYCEROL-3-PHOSPHATE DEHYDROGENASE SUBUNIT B"/>
    <property type="match status" value="1"/>
</dbReference>
<dbReference type="Gene3D" id="3.50.50.60">
    <property type="entry name" value="FAD/NAD(P)-binding domain"/>
    <property type="match status" value="3"/>
</dbReference>
<dbReference type="GO" id="GO:0016491">
    <property type="term" value="F:oxidoreductase activity"/>
    <property type="evidence" value="ECO:0007669"/>
    <property type="project" value="UniProtKB-KW"/>
</dbReference>
<dbReference type="InterPro" id="IPR051691">
    <property type="entry name" value="Metab_Enz_Cyan_OpOx_G3PDH"/>
</dbReference>
<comment type="caution">
    <text evidence="3">The sequence shown here is derived from an EMBL/GenBank/DDBJ whole genome shotgun (WGS) entry which is preliminary data.</text>
</comment>
<name>A0A1H9QS70_9BACI</name>
<dbReference type="AlphaFoldDB" id="A0A1H9QS70"/>
<gene>
    <name evidence="3" type="ORF">SAMN02787113_04237</name>
</gene>
<evidence type="ECO:0000313" key="4">
    <source>
        <dbReference type="Proteomes" id="UP000199410"/>
    </source>
</evidence>
<evidence type="ECO:0000256" key="1">
    <source>
        <dbReference type="ARBA" id="ARBA00023002"/>
    </source>
</evidence>
<dbReference type="EMBL" id="FOEL01000020">
    <property type="protein sequence ID" value="SER63441.1"/>
    <property type="molecule type" value="Genomic_DNA"/>
</dbReference>
<dbReference type="InterPro" id="IPR023753">
    <property type="entry name" value="FAD/NAD-binding_dom"/>
</dbReference>
<dbReference type="PANTHER" id="PTHR42949:SF3">
    <property type="entry name" value="ANAEROBIC GLYCEROL-3-PHOSPHATE DEHYDROGENASE SUBUNIT B"/>
    <property type="match status" value="1"/>
</dbReference>
<evidence type="ECO:0000259" key="2">
    <source>
        <dbReference type="Pfam" id="PF07992"/>
    </source>
</evidence>
<organism evidence="3 4">
    <name type="scientific">Lysinibacillus fusiformis</name>
    <dbReference type="NCBI Taxonomy" id="28031"/>
    <lineage>
        <taxon>Bacteria</taxon>
        <taxon>Bacillati</taxon>
        <taxon>Bacillota</taxon>
        <taxon>Bacilli</taxon>
        <taxon>Bacillales</taxon>
        <taxon>Bacillaceae</taxon>
        <taxon>Lysinibacillus</taxon>
    </lineage>
</organism>
<dbReference type="PRINTS" id="PR00368">
    <property type="entry name" value="FADPNR"/>
</dbReference>
<dbReference type="RefSeq" id="WP_089987168.1">
    <property type="nucleotide sequence ID" value="NZ_FMVP01000020.1"/>
</dbReference>
<proteinExistence type="predicted"/>
<dbReference type="SUPFAM" id="SSF51905">
    <property type="entry name" value="FAD/NAD(P)-binding domain"/>
    <property type="match status" value="1"/>
</dbReference>
<accession>A0A1H9QS70</accession>
<dbReference type="Pfam" id="PF07992">
    <property type="entry name" value="Pyr_redox_2"/>
    <property type="match status" value="1"/>
</dbReference>
<dbReference type="InterPro" id="IPR036188">
    <property type="entry name" value="FAD/NAD-bd_sf"/>
</dbReference>
<dbReference type="PRINTS" id="PR00469">
    <property type="entry name" value="PNDRDTASEII"/>
</dbReference>
<evidence type="ECO:0000313" key="3">
    <source>
        <dbReference type="EMBL" id="SER63441.1"/>
    </source>
</evidence>
<feature type="domain" description="FAD/NAD(P)-binding" evidence="2">
    <location>
        <begin position="4"/>
        <end position="343"/>
    </location>
</feature>
<sequence>MNNKVVIIGAGPAGLAAAITLAKKNIAVLVIDEYLYAGGRLLGQLYEEKPGTWWNGIVESERLVERAKAVHVEFLLQTSVSDLEKIDGMWIIHTTKGVFRTQHLLLATGAAESPFPIPGWTLPGVMSVGAAQVMTNVHRVKPGKRGVIVGVNVLSSAIAMELQLAGVQVAAITLPPANLLTEGNSNPLEVMNSLLHVAHMAPSPFVKMGSKFMKNDFMKKLGITFYPKNGVKMWDIPIMLRKAVIEIVGKDQVEGVVLATVNTDGSIVKGSEQRIKADFICIAGGLYPLAELASVAGCPFHYIEQLGGFIPLHNEQMETNLEGLYVAGNITGIEGAKVALAQGEVAALTIAQRLNGGASNHDIKLAIQAVEKTRATAHIQFHPEILAGRQQMKQIWNETVGSLTIHKKTI</sequence>
<protein>
    <submittedName>
        <fullName evidence="3">Sarcosine oxidase subunit alpha</fullName>
    </submittedName>
</protein>
<keyword evidence="1" id="KW-0560">Oxidoreductase</keyword>
<reference evidence="3 4" key="1">
    <citation type="submission" date="2016-10" db="EMBL/GenBank/DDBJ databases">
        <authorList>
            <person name="Varghese N."/>
            <person name="Submissions S."/>
        </authorList>
    </citation>
    <scope>NUCLEOTIDE SEQUENCE [LARGE SCALE GENOMIC DNA]</scope>
    <source>
        <strain evidence="3 4">TC-13</strain>
    </source>
</reference>